<dbReference type="SMART" id="SM00324">
    <property type="entry name" value="RhoGAP"/>
    <property type="match status" value="1"/>
</dbReference>
<dbReference type="InterPro" id="IPR008936">
    <property type="entry name" value="Rho_GTPase_activation_prot"/>
</dbReference>
<reference evidence="2" key="2">
    <citation type="submission" date="2015-06" db="UniProtKB">
        <authorList>
            <consortium name="EnsemblMetazoa"/>
        </authorList>
    </citation>
    <scope>IDENTIFICATION</scope>
</reference>
<dbReference type="Proteomes" id="UP000015102">
    <property type="component" value="Unassembled WGS sequence"/>
</dbReference>
<dbReference type="GO" id="GO:0097149">
    <property type="term" value="C:centralspindlin complex"/>
    <property type="evidence" value="ECO:0007669"/>
    <property type="project" value="TreeGrafter"/>
</dbReference>
<proteinExistence type="predicted"/>
<dbReference type="EMBL" id="CAQQ02089743">
    <property type="status" value="NOT_ANNOTATED_CDS"/>
    <property type="molecule type" value="Genomic_DNA"/>
</dbReference>
<dbReference type="GO" id="GO:0007266">
    <property type="term" value="P:Rho protein signal transduction"/>
    <property type="evidence" value="ECO:0007669"/>
    <property type="project" value="TreeGrafter"/>
</dbReference>
<accession>T1GBY3</accession>
<dbReference type="InterPro" id="IPR000198">
    <property type="entry name" value="RhoGAP_dom"/>
</dbReference>
<keyword evidence="3" id="KW-1185">Reference proteome</keyword>
<evidence type="ECO:0000313" key="3">
    <source>
        <dbReference type="Proteomes" id="UP000015102"/>
    </source>
</evidence>
<dbReference type="PROSITE" id="PS50238">
    <property type="entry name" value="RHOGAP"/>
    <property type="match status" value="1"/>
</dbReference>
<dbReference type="EnsemblMetazoa" id="MESCA000774-RA">
    <property type="protein sequence ID" value="MESCA000774-PA"/>
    <property type="gene ID" value="MESCA000774"/>
</dbReference>
<dbReference type="Pfam" id="PF00620">
    <property type="entry name" value="RhoGAP"/>
    <property type="match status" value="1"/>
</dbReference>
<dbReference type="GO" id="GO:0051256">
    <property type="term" value="P:mitotic spindle midzone assembly"/>
    <property type="evidence" value="ECO:0007669"/>
    <property type="project" value="TreeGrafter"/>
</dbReference>
<dbReference type="HOGENOM" id="CLU_1148348_0_0_1"/>
<evidence type="ECO:0000259" key="1">
    <source>
        <dbReference type="PROSITE" id="PS50238"/>
    </source>
</evidence>
<dbReference type="PANTHER" id="PTHR46199">
    <property type="entry name" value="RAC GTPASE-ACTIVATING PROTEIN 1"/>
    <property type="match status" value="1"/>
</dbReference>
<dbReference type="GO" id="GO:0051233">
    <property type="term" value="C:spindle midzone"/>
    <property type="evidence" value="ECO:0007669"/>
    <property type="project" value="TreeGrafter"/>
</dbReference>
<dbReference type="GO" id="GO:0005096">
    <property type="term" value="F:GTPase activator activity"/>
    <property type="evidence" value="ECO:0007669"/>
    <property type="project" value="TreeGrafter"/>
</dbReference>
<dbReference type="CDD" id="cd04382">
    <property type="entry name" value="RhoGAP_MgcRacGAP"/>
    <property type="match status" value="1"/>
</dbReference>
<reference evidence="3" key="1">
    <citation type="submission" date="2013-02" db="EMBL/GenBank/DDBJ databases">
        <authorList>
            <person name="Hughes D."/>
        </authorList>
    </citation>
    <scope>NUCLEOTIDE SEQUENCE</scope>
    <source>
        <strain>Durham</strain>
        <strain evidence="3">NC isolate 2 -- Noor lab</strain>
    </source>
</reference>
<protein>
    <recommendedName>
        <fullName evidence="1">Rho-GAP domain-containing protein</fullName>
    </recommendedName>
</protein>
<dbReference type="GO" id="GO:0032154">
    <property type="term" value="C:cleavage furrow"/>
    <property type="evidence" value="ECO:0007669"/>
    <property type="project" value="TreeGrafter"/>
</dbReference>
<evidence type="ECO:0000313" key="2">
    <source>
        <dbReference type="EnsemblMetazoa" id="MESCA000774-PA"/>
    </source>
</evidence>
<dbReference type="GO" id="GO:0030496">
    <property type="term" value="C:midbody"/>
    <property type="evidence" value="ECO:0007669"/>
    <property type="project" value="TreeGrafter"/>
</dbReference>
<dbReference type="Gene3D" id="1.10.555.10">
    <property type="entry name" value="Rho GTPase activation protein"/>
    <property type="match status" value="1"/>
</dbReference>
<feature type="domain" description="Rho-GAP" evidence="1">
    <location>
        <begin position="2"/>
        <end position="192"/>
    </location>
</feature>
<organism evidence="2 3">
    <name type="scientific">Megaselia scalaris</name>
    <name type="common">Humpbacked fly</name>
    <name type="synonym">Phora scalaris</name>
    <dbReference type="NCBI Taxonomy" id="36166"/>
    <lineage>
        <taxon>Eukaryota</taxon>
        <taxon>Metazoa</taxon>
        <taxon>Ecdysozoa</taxon>
        <taxon>Arthropoda</taxon>
        <taxon>Hexapoda</taxon>
        <taxon>Insecta</taxon>
        <taxon>Pterygota</taxon>
        <taxon>Neoptera</taxon>
        <taxon>Endopterygota</taxon>
        <taxon>Diptera</taxon>
        <taxon>Brachycera</taxon>
        <taxon>Muscomorpha</taxon>
        <taxon>Platypezoidea</taxon>
        <taxon>Phoridae</taxon>
        <taxon>Megaseliini</taxon>
        <taxon>Megaselia</taxon>
    </lineage>
</organism>
<dbReference type="SUPFAM" id="SSF48350">
    <property type="entry name" value="GTPase activation domain, GAP"/>
    <property type="match status" value="1"/>
</dbReference>
<dbReference type="GO" id="GO:0005634">
    <property type="term" value="C:nucleus"/>
    <property type="evidence" value="ECO:0007669"/>
    <property type="project" value="TreeGrafter"/>
</dbReference>
<dbReference type="AlphaFoldDB" id="T1GBY3"/>
<dbReference type="OMA" id="TICTIDH"/>
<name>T1GBY3_MEGSC</name>
<dbReference type="STRING" id="36166.T1GBY3"/>
<dbReference type="PANTHER" id="PTHR46199:SF3">
    <property type="entry name" value="RAC GTPASE-ACTIVATING PROTEIN 1"/>
    <property type="match status" value="1"/>
</dbReference>
<dbReference type="GO" id="GO:0000281">
    <property type="term" value="P:mitotic cytokinesis"/>
    <property type="evidence" value="ECO:0007669"/>
    <property type="project" value="TreeGrafter"/>
</dbReference>
<sequence length="242" mass="27806">MGYISEYVPKVAPFIPALIVHCVVEIESRGLNEVGIYRISGLEREVKALKEMFLKSQTISDLSSIDIHVLCGCVKDFLRSLKEPLIPQLSWKDFHRAIENIDDADESKFQMLKVIEDLPQANRDTLSFLVLHFQRISECEEVKMPLDNLAKIFGPTIVGFSSPESNQSTIFRELPIQFNIMKSLMSIPMEYWFQFVDVRCFSAEKTLSIHSKSRQTNPLYPLYASPLKGSIRRKKILYGKKL</sequence>